<name>B9TPQ6_RICCO</name>
<sequence>FVPRRRLREIVDHPRFDAGRTDRLQRGARRAATGIVKNRDVHLENPCSRGKDDTDAAATLPVFLLVRPLVAL</sequence>
<organism evidence="1 2">
    <name type="scientific">Ricinus communis</name>
    <name type="common">Castor bean</name>
    <dbReference type="NCBI Taxonomy" id="3988"/>
    <lineage>
        <taxon>Eukaryota</taxon>
        <taxon>Viridiplantae</taxon>
        <taxon>Streptophyta</taxon>
        <taxon>Embryophyta</taxon>
        <taxon>Tracheophyta</taxon>
        <taxon>Spermatophyta</taxon>
        <taxon>Magnoliopsida</taxon>
        <taxon>eudicotyledons</taxon>
        <taxon>Gunneridae</taxon>
        <taxon>Pentapetalae</taxon>
        <taxon>rosids</taxon>
        <taxon>fabids</taxon>
        <taxon>Malpighiales</taxon>
        <taxon>Euphorbiaceae</taxon>
        <taxon>Acalyphoideae</taxon>
        <taxon>Acalypheae</taxon>
        <taxon>Ricinus</taxon>
    </lineage>
</organism>
<gene>
    <name evidence="1" type="ORF">RCOM_2114010</name>
</gene>
<accession>B9TPQ6</accession>
<dbReference type="InParanoid" id="B9TPQ6"/>
<reference evidence="2" key="1">
    <citation type="journal article" date="2010" name="Nat. Biotechnol.">
        <title>Draft genome sequence of the oilseed species Ricinus communis.</title>
        <authorList>
            <person name="Chan A.P."/>
            <person name="Crabtree J."/>
            <person name="Zhao Q."/>
            <person name="Lorenzi H."/>
            <person name="Orvis J."/>
            <person name="Puiu D."/>
            <person name="Melake-Berhan A."/>
            <person name="Jones K.M."/>
            <person name="Redman J."/>
            <person name="Chen G."/>
            <person name="Cahoon E.B."/>
            <person name="Gedil M."/>
            <person name="Stanke M."/>
            <person name="Haas B.J."/>
            <person name="Wortman J.R."/>
            <person name="Fraser-Liggett C.M."/>
            <person name="Ravel J."/>
            <person name="Rabinowicz P.D."/>
        </authorList>
    </citation>
    <scope>NUCLEOTIDE SEQUENCE [LARGE SCALE GENOMIC DNA]</scope>
    <source>
        <strain evidence="2">cv. Hale</strain>
    </source>
</reference>
<feature type="non-terminal residue" evidence="1">
    <location>
        <position position="1"/>
    </location>
</feature>
<keyword evidence="2" id="KW-1185">Reference proteome</keyword>
<dbReference type="EMBL" id="EQ996492">
    <property type="protein sequence ID" value="EEF22159.1"/>
    <property type="molecule type" value="Genomic_DNA"/>
</dbReference>
<proteinExistence type="predicted"/>
<protein>
    <submittedName>
        <fullName evidence="1">Uncharacterized protein</fullName>
    </submittedName>
</protein>
<evidence type="ECO:0000313" key="1">
    <source>
        <dbReference type="EMBL" id="EEF22159.1"/>
    </source>
</evidence>
<dbReference type="Proteomes" id="UP000008311">
    <property type="component" value="Unassembled WGS sequence"/>
</dbReference>
<dbReference type="AlphaFoldDB" id="B9TPQ6"/>
<evidence type="ECO:0000313" key="2">
    <source>
        <dbReference type="Proteomes" id="UP000008311"/>
    </source>
</evidence>